<name>A0A5C3QJX5_9AGAR</name>
<reference evidence="2 3" key="1">
    <citation type="journal article" date="2019" name="Nat. Ecol. Evol.">
        <title>Megaphylogeny resolves global patterns of mushroom evolution.</title>
        <authorList>
            <person name="Varga T."/>
            <person name="Krizsan K."/>
            <person name="Foldi C."/>
            <person name="Dima B."/>
            <person name="Sanchez-Garcia M."/>
            <person name="Sanchez-Ramirez S."/>
            <person name="Szollosi G.J."/>
            <person name="Szarkandi J.G."/>
            <person name="Papp V."/>
            <person name="Albert L."/>
            <person name="Andreopoulos W."/>
            <person name="Angelini C."/>
            <person name="Antonin V."/>
            <person name="Barry K.W."/>
            <person name="Bougher N.L."/>
            <person name="Buchanan P."/>
            <person name="Buyck B."/>
            <person name="Bense V."/>
            <person name="Catcheside P."/>
            <person name="Chovatia M."/>
            <person name="Cooper J."/>
            <person name="Damon W."/>
            <person name="Desjardin D."/>
            <person name="Finy P."/>
            <person name="Geml J."/>
            <person name="Haridas S."/>
            <person name="Hughes K."/>
            <person name="Justo A."/>
            <person name="Karasinski D."/>
            <person name="Kautmanova I."/>
            <person name="Kiss B."/>
            <person name="Kocsube S."/>
            <person name="Kotiranta H."/>
            <person name="LaButti K.M."/>
            <person name="Lechner B.E."/>
            <person name="Liimatainen K."/>
            <person name="Lipzen A."/>
            <person name="Lukacs Z."/>
            <person name="Mihaltcheva S."/>
            <person name="Morgado L.N."/>
            <person name="Niskanen T."/>
            <person name="Noordeloos M.E."/>
            <person name="Ohm R.A."/>
            <person name="Ortiz-Santana B."/>
            <person name="Ovrebo C."/>
            <person name="Racz N."/>
            <person name="Riley R."/>
            <person name="Savchenko A."/>
            <person name="Shiryaev A."/>
            <person name="Soop K."/>
            <person name="Spirin V."/>
            <person name="Szebenyi C."/>
            <person name="Tomsovsky M."/>
            <person name="Tulloss R.E."/>
            <person name="Uehling J."/>
            <person name="Grigoriev I.V."/>
            <person name="Vagvolgyi C."/>
            <person name="Papp T."/>
            <person name="Martin F.M."/>
            <person name="Miettinen O."/>
            <person name="Hibbett D.S."/>
            <person name="Nagy L.G."/>
        </authorList>
    </citation>
    <scope>NUCLEOTIDE SEQUENCE [LARGE SCALE GENOMIC DNA]</scope>
    <source>
        <strain evidence="2 3">CBS 309.79</strain>
    </source>
</reference>
<dbReference type="Proteomes" id="UP000305067">
    <property type="component" value="Unassembled WGS sequence"/>
</dbReference>
<proteinExistence type="predicted"/>
<organism evidence="2 3">
    <name type="scientific">Pterulicium gracile</name>
    <dbReference type="NCBI Taxonomy" id="1884261"/>
    <lineage>
        <taxon>Eukaryota</taxon>
        <taxon>Fungi</taxon>
        <taxon>Dikarya</taxon>
        <taxon>Basidiomycota</taxon>
        <taxon>Agaricomycotina</taxon>
        <taxon>Agaricomycetes</taxon>
        <taxon>Agaricomycetidae</taxon>
        <taxon>Agaricales</taxon>
        <taxon>Pleurotineae</taxon>
        <taxon>Pterulaceae</taxon>
        <taxon>Pterulicium</taxon>
    </lineage>
</organism>
<evidence type="ECO:0000256" key="1">
    <source>
        <dbReference type="SAM" id="MobiDB-lite"/>
    </source>
</evidence>
<evidence type="ECO:0000313" key="2">
    <source>
        <dbReference type="EMBL" id="TFL00771.1"/>
    </source>
</evidence>
<feature type="compositionally biased region" description="Low complexity" evidence="1">
    <location>
        <begin position="78"/>
        <end position="88"/>
    </location>
</feature>
<feature type="region of interest" description="Disordered" evidence="1">
    <location>
        <begin position="69"/>
        <end position="88"/>
    </location>
</feature>
<accession>A0A5C3QJX5</accession>
<dbReference type="EMBL" id="ML178827">
    <property type="protein sequence ID" value="TFL00771.1"/>
    <property type="molecule type" value="Genomic_DNA"/>
</dbReference>
<sequence length="88" mass="9338">GNNNRNRFWGGYYNRNRYGYRGNRYYVRDAASSAAAASGDNDRKDYGGGFRFGGFNDIKGVWGKGYPFGTGGDGNQGGKSSAAGAASS</sequence>
<evidence type="ECO:0000313" key="3">
    <source>
        <dbReference type="Proteomes" id="UP000305067"/>
    </source>
</evidence>
<protein>
    <submittedName>
        <fullName evidence="2">Uncharacterized protein</fullName>
    </submittedName>
</protein>
<feature type="non-terminal residue" evidence="2">
    <location>
        <position position="1"/>
    </location>
</feature>
<keyword evidence="3" id="KW-1185">Reference proteome</keyword>
<dbReference type="AlphaFoldDB" id="A0A5C3QJX5"/>
<gene>
    <name evidence="2" type="ORF">BDV98DRAFT_593635</name>
</gene>